<name>A0A392SVS9_9FABA</name>
<comment type="caution">
    <text evidence="1">The sequence shown here is derived from an EMBL/GenBank/DDBJ whole genome shotgun (WGS) entry which is preliminary data.</text>
</comment>
<proteinExistence type="predicted"/>
<evidence type="ECO:0000313" key="2">
    <source>
        <dbReference type="Proteomes" id="UP000265520"/>
    </source>
</evidence>
<dbReference type="EMBL" id="LXQA010443215">
    <property type="protein sequence ID" value="MCI52165.1"/>
    <property type="molecule type" value="Genomic_DNA"/>
</dbReference>
<organism evidence="1 2">
    <name type="scientific">Trifolium medium</name>
    <dbReference type="NCBI Taxonomy" id="97028"/>
    <lineage>
        <taxon>Eukaryota</taxon>
        <taxon>Viridiplantae</taxon>
        <taxon>Streptophyta</taxon>
        <taxon>Embryophyta</taxon>
        <taxon>Tracheophyta</taxon>
        <taxon>Spermatophyta</taxon>
        <taxon>Magnoliopsida</taxon>
        <taxon>eudicotyledons</taxon>
        <taxon>Gunneridae</taxon>
        <taxon>Pentapetalae</taxon>
        <taxon>rosids</taxon>
        <taxon>fabids</taxon>
        <taxon>Fabales</taxon>
        <taxon>Fabaceae</taxon>
        <taxon>Papilionoideae</taxon>
        <taxon>50 kb inversion clade</taxon>
        <taxon>NPAAA clade</taxon>
        <taxon>Hologalegina</taxon>
        <taxon>IRL clade</taxon>
        <taxon>Trifolieae</taxon>
        <taxon>Trifolium</taxon>
    </lineage>
</organism>
<evidence type="ECO:0000313" key="1">
    <source>
        <dbReference type="EMBL" id="MCI52165.1"/>
    </source>
</evidence>
<feature type="non-terminal residue" evidence="1">
    <location>
        <position position="45"/>
    </location>
</feature>
<accession>A0A392SVS9</accession>
<dbReference type="Proteomes" id="UP000265520">
    <property type="component" value="Unassembled WGS sequence"/>
</dbReference>
<sequence length="45" mass="5088">MAVEARMHDATVVGVVLGLWLSYKDIVASERNESKDFFTPAWAFE</sequence>
<dbReference type="AlphaFoldDB" id="A0A392SVS9"/>
<keyword evidence="2" id="KW-1185">Reference proteome</keyword>
<reference evidence="1 2" key="1">
    <citation type="journal article" date="2018" name="Front. Plant Sci.">
        <title>Red Clover (Trifolium pratense) and Zigzag Clover (T. medium) - A Picture of Genomic Similarities and Differences.</title>
        <authorList>
            <person name="Dluhosova J."/>
            <person name="Istvanek J."/>
            <person name="Nedelnik J."/>
            <person name="Repkova J."/>
        </authorList>
    </citation>
    <scope>NUCLEOTIDE SEQUENCE [LARGE SCALE GENOMIC DNA]</scope>
    <source>
        <strain evidence="2">cv. 10/8</strain>
        <tissue evidence="1">Leaf</tissue>
    </source>
</reference>
<protein>
    <submittedName>
        <fullName evidence="1">Uncharacterized protein</fullName>
    </submittedName>
</protein>